<evidence type="ECO:0000313" key="3">
    <source>
        <dbReference type="Proteomes" id="UP000807769"/>
    </source>
</evidence>
<keyword evidence="1" id="KW-1133">Transmembrane helix</keyword>
<accession>A0A9P7J4Q8</accession>
<dbReference type="EMBL" id="JABBWG010000081">
    <property type="protein sequence ID" value="KAG1802352.1"/>
    <property type="molecule type" value="Genomic_DNA"/>
</dbReference>
<keyword evidence="3" id="KW-1185">Reference proteome</keyword>
<proteinExistence type="predicted"/>
<evidence type="ECO:0000256" key="1">
    <source>
        <dbReference type="SAM" id="Phobius"/>
    </source>
</evidence>
<gene>
    <name evidence="2" type="ORF">BJ212DRAFT_1397932</name>
</gene>
<organism evidence="2 3">
    <name type="scientific">Suillus subaureus</name>
    <dbReference type="NCBI Taxonomy" id="48587"/>
    <lineage>
        <taxon>Eukaryota</taxon>
        <taxon>Fungi</taxon>
        <taxon>Dikarya</taxon>
        <taxon>Basidiomycota</taxon>
        <taxon>Agaricomycotina</taxon>
        <taxon>Agaricomycetes</taxon>
        <taxon>Agaricomycetidae</taxon>
        <taxon>Boletales</taxon>
        <taxon>Suillineae</taxon>
        <taxon>Suillaceae</taxon>
        <taxon>Suillus</taxon>
    </lineage>
</organism>
<dbReference type="Proteomes" id="UP000807769">
    <property type="component" value="Unassembled WGS sequence"/>
</dbReference>
<keyword evidence="1" id="KW-0812">Transmembrane</keyword>
<dbReference type="GeneID" id="64631278"/>
<sequence length="79" mass="9140">MFFSSLLAWTDDYRVVLQITTLICILLLRTPNLSTYSMLYEQNAIPFRYMAVLQSFISVIIHLLPMSLSTGLRLPHHLP</sequence>
<name>A0A9P7J4Q8_9AGAM</name>
<feature type="transmembrane region" description="Helical" evidence="1">
    <location>
        <begin position="12"/>
        <end position="28"/>
    </location>
</feature>
<evidence type="ECO:0000313" key="2">
    <source>
        <dbReference type="EMBL" id="KAG1802352.1"/>
    </source>
</evidence>
<dbReference type="RefSeq" id="XP_041186236.1">
    <property type="nucleotide sequence ID" value="XM_041337262.1"/>
</dbReference>
<feature type="transmembrane region" description="Helical" evidence="1">
    <location>
        <begin position="49"/>
        <end position="68"/>
    </location>
</feature>
<comment type="caution">
    <text evidence="2">The sequence shown here is derived from an EMBL/GenBank/DDBJ whole genome shotgun (WGS) entry which is preliminary data.</text>
</comment>
<keyword evidence="1" id="KW-0472">Membrane</keyword>
<reference evidence="2" key="1">
    <citation type="journal article" date="2020" name="New Phytol.">
        <title>Comparative genomics reveals dynamic genome evolution in host specialist ectomycorrhizal fungi.</title>
        <authorList>
            <person name="Lofgren L.A."/>
            <person name="Nguyen N.H."/>
            <person name="Vilgalys R."/>
            <person name="Ruytinx J."/>
            <person name="Liao H.L."/>
            <person name="Branco S."/>
            <person name="Kuo A."/>
            <person name="LaButti K."/>
            <person name="Lipzen A."/>
            <person name="Andreopoulos W."/>
            <person name="Pangilinan J."/>
            <person name="Riley R."/>
            <person name="Hundley H."/>
            <person name="Na H."/>
            <person name="Barry K."/>
            <person name="Grigoriev I.V."/>
            <person name="Stajich J.E."/>
            <person name="Kennedy P.G."/>
        </authorList>
    </citation>
    <scope>NUCLEOTIDE SEQUENCE</scope>
    <source>
        <strain evidence="2">MN1</strain>
    </source>
</reference>
<dbReference type="AlphaFoldDB" id="A0A9P7J4Q8"/>
<protein>
    <submittedName>
        <fullName evidence="2">Uncharacterized protein</fullName>
    </submittedName>
</protein>